<dbReference type="EMBL" id="JWZX01003137">
    <property type="protein sequence ID" value="KOO23991.1"/>
    <property type="molecule type" value="Genomic_DNA"/>
</dbReference>
<dbReference type="AlphaFoldDB" id="A0A0M0JBQ5"/>
<sequence>MATIFYVLIPADSSEPMLDLQLPVPATLEENIGCLTKTLNGHYSRVAPIGQAAVDSMRTQLLSKSDASTKAPDEAMLGMLAQSQTVDIVQLLPATAASGFFGVNMYVDDKGQAKQSPINERASAVCTACGMPTEVRGDAFVAKVWDDQDGFVRHDLRVRDLASDAPWVLEAKQRNVLRANPAQLAEQMSQLKSMGQAAPKLPLAERLAAATSAKAAGTDLFKQGDVAGAVTKYFEAIDALGGDAGLQGGTDDEQTSDKHAAAELLLVCLINVAMCRLKEERPYDAIEACDRAIALDEQAGKAWYRRGQACMALEQYGAARKNLTRAATLLPNSKEIREEHARCMAAIAEKPASFAL</sequence>
<dbReference type="InterPro" id="IPR013105">
    <property type="entry name" value="TPR_2"/>
</dbReference>
<keyword evidence="2 3" id="KW-0802">TPR repeat</keyword>
<comment type="caution">
    <text evidence="4">The sequence shown here is derived from an EMBL/GenBank/DDBJ whole genome shotgun (WGS) entry which is preliminary data.</text>
</comment>
<keyword evidence="5" id="KW-1185">Reference proteome</keyword>
<dbReference type="InterPro" id="IPR019734">
    <property type="entry name" value="TPR_rpt"/>
</dbReference>
<dbReference type="Pfam" id="PF07719">
    <property type="entry name" value="TPR_2"/>
    <property type="match status" value="1"/>
</dbReference>
<evidence type="ECO:0000313" key="4">
    <source>
        <dbReference type="EMBL" id="KOO23991.1"/>
    </source>
</evidence>
<dbReference type="OrthoDB" id="245563at2759"/>
<proteinExistence type="predicted"/>
<feature type="repeat" description="TPR" evidence="3">
    <location>
        <begin position="300"/>
        <end position="333"/>
    </location>
</feature>
<dbReference type="PANTHER" id="PTHR11242">
    <property type="entry name" value="ARYL HYDROCARBON RECEPTOR INTERACTING PROTEIN RELATED"/>
    <property type="match status" value="1"/>
</dbReference>
<gene>
    <name evidence="4" type="ORF">Ctob_007451</name>
</gene>
<dbReference type="PANTHER" id="PTHR11242:SF0">
    <property type="entry name" value="TPR_REGION DOMAIN-CONTAINING PROTEIN"/>
    <property type="match status" value="1"/>
</dbReference>
<dbReference type="InterPro" id="IPR011990">
    <property type="entry name" value="TPR-like_helical_dom_sf"/>
</dbReference>
<reference evidence="5" key="1">
    <citation type="journal article" date="2015" name="PLoS Genet.">
        <title>Genome Sequence and Transcriptome Analyses of Chrysochromulina tobin: Metabolic Tools for Enhanced Algal Fitness in the Prominent Order Prymnesiales (Haptophyceae).</title>
        <authorList>
            <person name="Hovde B.T."/>
            <person name="Deodato C.R."/>
            <person name="Hunsperger H.M."/>
            <person name="Ryken S.A."/>
            <person name="Yost W."/>
            <person name="Jha R.K."/>
            <person name="Patterson J."/>
            <person name="Monnat R.J. Jr."/>
            <person name="Barlow S.B."/>
            <person name="Starkenburg S.R."/>
            <person name="Cattolico R.A."/>
        </authorList>
    </citation>
    <scope>NUCLEOTIDE SEQUENCE</scope>
    <source>
        <strain evidence="5">CCMP291</strain>
    </source>
</reference>
<accession>A0A0M0JBQ5</accession>
<dbReference type="SUPFAM" id="SSF48452">
    <property type="entry name" value="TPR-like"/>
    <property type="match status" value="1"/>
</dbReference>
<dbReference type="SMART" id="SM00028">
    <property type="entry name" value="TPR"/>
    <property type="match status" value="3"/>
</dbReference>
<evidence type="ECO:0000313" key="5">
    <source>
        <dbReference type="Proteomes" id="UP000037460"/>
    </source>
</evidence>
<dbReference type="InterPro" id="IPR039663">
    <property type="entry name" value="AIP/AIPL1/TTC9"/>
</dbReference>
<dbReference type="Proteomes" id="UP000037460">
    <property type="component" value="Unassembled WGS sequence"/>
</dbReference>
<protein>
    <submittedName>
        <fullName evidence="4">Uncharacterized protein</fullName>
    </submittedName>
</protein>
<organism evidence="4 5">
    <name type="scientific">Chrysochromulina tobinii</name>
    <dbReference type="NCBI Taxonomy" id="1460289"/>
    <lineage>
        <taxon>Eukaryota</taxon>
        <taxon>Haptista</taxon>
        <taxon>Haptophyta</taxon>
        <taxon>Prymnesiophyceae</taxon>
        <taxon>Prymnesiales</taxon>
        <taxon>Chrysochromulinaceae</taxon>
        <taxon>Chrysochromulina</taxon>
    </lineage>
</organism>
<dbReference type="PROSITE" id="PS50005">
    <property type="entry name" value="TPR"/>
    <property type="match status" value="1"/>
</dbReference>
<evidence type="ECO:0000256" key="1">
    <source>
        <dbReference type="ARBA" id="ARBA00022737"/>
    </source>
</evidence>
<evidence type="ECO:0000256" key="3">
    <source>
        <dbReference type="PROSITE-ProRule" id="PRU00339"/>
    </source>
</evidence>
<keyword evidence="1" id="KW-0677">Repeat</keyword>
<dbReference type="Gene3D" id="1.25.40.10">
    <property type="entry name" value="Tetratricopeptide repeat domain"/>
    <property type="match status" value="1"/>
</dbReference>
<evidence type="ECO:0000256" key="2">
    <source>
        <dbReference type="ARBA" id="ARBA00022803"/>
    </source>
</evidence>
<name>A0A0M0JBQ5_9EUKA</name>